<dbReference type="EnsemblMetazoa" id="ASIC021389-RA">
    <property type="protein sequence ID" value="ASIC021389-PA"/>
    <property type="gene ID" value="ASIC021389"/>
</dbReference>
<evidence type="ECO:0000313" key="1">
    <source>
        <dbReference type="EMBL" id="KFB53096.1"/>
    </source>
</evidence>
<reference evidence="2" key="2">
    <citation type="submission" date="2020-05" db="UniProtKB">
        <authorList>
            <consortium name="EnsemblMetazoa"/>
        </authorList>
    </citation>
    <scope>IDENTIFICATION</scope>
</reference>
<reference evidence="1 3" key="1">
    <citation type="journal article" date="2014" name="BMC Genomics">
        <title>Genome sequence of Anopheles sinensis provides insight into genetics basis of mosquito competence for malaria parasites.</title>
        <authorList>
            <person name="Zhou D."/>
            <person name="Zhang D."/>
            <person name="Ding G."/>
            <person name="Shi L."/>
            <person name="Hou Q."/>
            <person name="Ye Y."/>
            <person name="Xu Y."/>
            <person name="Zhou H."/>
            <person name="Xiong C."/>
            <person name="Li S."/>
            <person name="Yu J."/>
            <person name="Hong S."/>
            <person name="Yu X."/>
            <person name="Zou P."/>
            <person name="Chen C."/>
            <person name="Chang X."/>
            <person name="Wang W."/>
            <person name="Lv Y."/>
            <person name="Sun Y."/>
            <person name="Ma L."/>
            <person name="Shen B."/>
            <person name="Zhu C."/>
        </authorList>
    </citation>
    <scope>NUCLEOTIDE SEQUENCE [LARGE SCALE GENOMIC DNA]</scope>
</reference>
<dbReference type="VEuPathDB" id="VectorBase:ASIC021389"/>
<gene>
    <name evidence="1" type="ORF">ZHAS_00021389</name>
</gene>
<organism evidence="1">
    <name type="scientific">Anopheles sinensis</name>
    <name type="common">Mosquito</name>
    <dbReference type="NCBI Taxonomy" id="74873"/>
    <lineage>
        <taxon>Eukaryota</taxon>
        <taxon>Metazoa</taxon>
        <taxon>Ecdysozoa</taxon>
        <taxon>Arthropoda</taxon>
        <taxon>Hexapoda</taxon>
        <taxon>Insecta</taxon>
        <taxon>Pterygota</taxon>
        <taxon>Neoptera</taxon>
        <taxon>Endopterygota</taxon>
        <taxon>Diptera</taxon>
        <taxon>Nematocera</taxon>
        <taxon>Culicoidea</taxon>
        <taxon>Culicidae</taxon>
        <taxon>Anophelinae</taxon>
        <taxon>Anopheles</taxon>
    </lineage>
</organism>
<sequence>MPLALCKQSLIPRLLIPERIPLLSRVLRTVSTGGLTARHLTHGHCHWDTAFRHRTQLCTVSFLGAPSLTLRNLFCYDDGKIRHRAAVHDKWYVPEESTKRKGIGRRIGLISDATRQYTTATIALLHGPYGTRGKSRNCCCS</sequence>
<dbReference type="EMBL" id="KE525413">
    <property type="protein sequence ID" value="KFB53096.1"/>
    <property type="molecule type" value="Genomic_DNA"/>
</dbReference>
<dbReference type="Proteomes" id="UP000030765">
    <property type="component" value="Unassembled WGS sequence"/>
</dbReference>
<dbReference type="EMBL" id="ATLV01026418">
    <property type="status" value="NOT_ANNOTATED_CDS"/>
    <property type="molecule type" value="Genomic_DNA"/>
</dbReference>
<keyword evidence="3" id="KW-1185">Reference proteome</keyword>
<proteinExistence type="predicted"/>
<evidence type="ECO:0000313" key="3">
    <source>
        <dbReference type="Proteomes" id="UP000030765"/>
    </source>
</evidence>
<dbReference type="AlphaFoldDB" id="A0A084WSA2"/>
<evidence type="ECO:0000313" key="2">
    <source>
        <dbReference type="EnsemblMetazoa" id="ASIC021389-PA"/>
    </source>
</evidence>
<name>A0A084WSA2_ANOSI</name>
<accession>A0A084WSA2</accession>
<protein>
    <submittedName>
        <fullName evidence="1 2">Uncharacterized protein</fullName>
    </submittedName>
</protein>